<evidence type="ECO:0000313" key="3">
    <source>
        <dbReference type="EMBL" id="SCO71330.1"/>
    </source>
</evidence>
<dbReference type="VEuPathDB" id="PlasmoDB:PVPAM_050024900"/>
<dbReference type="EMBL" id="LT615260">
    <property type="protein sequence ID" value="SCO71330.1"/>
    <property type="molecule type" value="Genomic_DNA"/>
</dbReference>
<gene>
    <name evidence="3" type="ORF">PVC01_050019600</name>
    <name evidence="2" type="ORF">PVT01_050020500</name>
    <name evidence="1" type="ORF">PVW1_050022400</name>
</gene>
<dbReference type="EMBL" id="CAJZCX010000010">
    <property type="protein sequence ID" value="CAG9479830.1"/>
    <property type="molecule type" value="Genomic_DNA"/>
</dbReference>
<organism evidence="3 5">
    <name type="scientific">Plasmodium vivax</name>
    <name type="common">malaria parasite P. vivax</name>
    <dbReference type="NCBI Taxonomy" id="5855"/>
    <lineage>
        <taxon>Eukaryota</taxon>
        <taxon>Sar</taxon>
        <taxon>Alveolata</taxon>
        <taxon>Apicomplexa</taxon>
        <taxon>Aconoidasida</taxon>
        <taxon>Haemosporida</taxon>
        <taxon>Plasmodiidae</taxon>
        <taxon>Plasmodium</taxon>
        <taxon>Plasmodium (Plasmodium)</taxon>
    </lineage>
</organism>
<evidence type="ECO:0000313" key="1">
    <source>
        <dbReference type="EMBL" id="CAG9479830.1"/>
    </source>
</evidence>
<proteinExistence type="predicted"/>
<reference evidence="4 5" key="1">
    <citation type="submission" date="2016-07" db="EMBL/GenBank/DDBJ databases">
        <authorList>
            <consortium name="Pathogen Informatics"/>
        </authorList>
    </citation>
    <scope>NUCLEOTIDE SEQUENCE [LARGE SCALE GENOMIC DNA]</scope>
    <source>
        <strain evidence="1">PvW1</strain>
    </source>
</reference>
<evidence type="ECO:0000313" key="2">
    <source>
        <dbReference type="EMBL" id="SCO65902.1"/>
    </source>
</evidence>
<dbReference type="Proteomes" id="UP000305196">
    <property type="component" value="Chromosome 5"/>
</dbReference>
<evidence type="ECO:0000313" key="5">
    <source>
        <dbReference type="Proteomes" id="UP000305196"/>
    </source>
</evidence>
<protein>
    <submittedName>
        <fullName evidence="1">(malaria parasite P. vivax) hypothetical protein</fullName>
    </submittedName>
</protein>
<sequence length="68" mass="7943">MGGSHIRQVGRAHFLLLYKRMGENNCDNSYSWETQLENCCKYEKEQMYQYEHAARSSHDRPSAVTTQG</sequence>
<dbReference type="Proteomes" id="UP000779233">
    <property type="component" value="Unassembled WGS sequence"/>
</dbReference>
<dbReference type="AlphaFoldDB" id="A0A1G4H8W2"/>
<dbReference type="VEuPathDB" id="PlasmoDB:PVW1_050022400"/>
<dbReference type="EMBL" id="LT615243">
    <property type="protein sequence ID" value="SCO65902.1"/>
    <property type="molecule type" value="Genomic_DNA"/>
</dbReference>
<accession>A0A1G4H8W2</accession>
<dbReference type="Proteomes" id="UP000196402">
    <property type="component" value="Chromosome 5"/>
</dbReference>
<evidence type="ECO:0000313" key="4">
    <source>
        <dbReference type="Proteomes" id="UP000196402"/>
    </source>
</evidence>
<name>A0A1G4H8W2_PLAVI</name>